<feature type="domain" description="Protein kinase" evidence="3">
    <location>
        <begin position="1"/>
        <end position="202"/>
    </location>
</feature>
<evidence type="ECO:0000259" key="3">
    <source>
        <dbReference type="PROSITE" id="PS50011"/>
    </source>
</evidence>
<dbReference type="AlphaFoldDB" id="A0AAW2VEG5"/>
<dbReference type="PROSITE" id="PS50011">
    <property type="entry name" value="PROTEIN_KINASE_DOM"/>
    <property type="match status" value="1"/>
</dbReference>
<dbReference type="EMBL" id="JACGWN010000010">
    <property type="protein sequence ID" value="KAL0426721.1"/>
    <property type="molecule type" value="Genomic_DNA"/>
</dbReference>
<gene>
    <name evidence="4" type="ORF">Slati_2846900</name>
</gene>
<dbReference type="GO" id="GO:0004672">
    <property type="term" value="F:protein kinase activity"/>
    <property type="evidence" value="ECO:0007669"/>
    <property type="project" value="InterPro"/>
</dbReference>
<dbReference type="GO" id="GO:0005886">
    <property type="term" value="C:plasma membrane"/>
    <property type="evidence" value="ECO:0007669"/>
    <property type="project" value="TreeGrafter"/>
</dbReference>
<evidence type="ECO:0000313" key="4">
    <source>
        <dbReference type="EMBL" id="KAL0426721.1"/>
    </source>
</evidence>
<keyword evidence="4" id="KW-0418">Kinase</keyword>
<dbReference type="Pfam" id="PF00069">
    <property type="entry name" value="Pkinase"/>
    <property type="match status" value="1"/>
</dbReference>
<dbReference type="SMART" id="SM00220">
    <property type="entry name" value="S_TKc"/>
    <property type="match status" value="1"/>
</dbReference>
<organism evidence="4">
    <name type="scientific">Sesamum latifolium</name>
    <dbReference type="NCBI Taxonomy" id="2727402"/>
    <lineage>
        <taxon>Eukaryota</taxon>
        <taxon>Viridiplantae</taxon>
        <taxon>Streptophyta</taxon>
        <taxon>Embryophyta</taxon>
        <taxon>Tracheophyta</taxon>
        <taxon>Spermatophyta</taxon>
        <taxon>Magnoliopsida</taxon>
        <taxon>eudicotyledons</taxon>
        <taxon>Gunneridae</taxon>
        <taxon>Pentapetalae</taxon>
        <taxon>asterids</taxon>
        <taxon>lamiids</taxon>
        <taxon>Lamiales</taxon>
        <taxon>Pedaliaceae</taxon>
        <taxon>Sesamum</taxon>
    </lineage>
</organism>
<keyword evidence="1" id="KW-0547">Nucleotide-binding</keyword>
<proteinExistence type="predicted"/>
<reference evidence="4" key="2">
    <citation type="journal article" date="2024" name="Plant">
        <title>Genomic evolution and insights into agronomic trait innovations of Sesamum species.</title>
        <authorList>
            <person name="Miao H."/>
            <person name="Wang L."/>
            <person name="Qu L."/>
            <person name="Liu H."/>
            <person name="Sun Y."/>
            <person name="Le M."/>
            <person name="Wang Q."/>
            <person name="Wei S."/>
            <person name="Zheng Y."/>
            <person name="Lin W."/>
            <person name="Duan Y."/>
            <person name="Cao H."/>
            <person name="Xiong S."/>
            <person name="Wang X."/>
            <person name="Wei L."/>
            <person name="Li C."/>
            <person name="Ma Q."/>
            <person name="Ju M."/>
            <person name="Zhao R."/>
            <person name="Li G."/>
            <person name="Mu C."/>
            <person name="Tian Q."/>
            <person name="Mei H."/>
            <person name="Zhang T."/>
            <person name="Gao T."/>
            <person name="Zhang H."/>
        </authorList>
    </citation>
    <scope>NUCLEOTIDE SEQUENCE</scope>
    <source>
        <strain evidence="4">KEN1</strain>
    </source>
</reference>
<evidence type="ECO:0000256" key="1">
    <source>
        <dbReference type="ARBA" id="ARBA00022741"/>
    </source>
</evidence>
<keyword evidence="4" id="KW-0808">Transferase</keyword>
<protein>
    <submittedName>
        <fullName evidence="4">Serine/threonine-protein kinase PBL5</fullName>
    </submittedName>
</protein>
<name>A0AAW2VEG5_9LAMI</name>
<dbReference type="InterPro" id="IPR008271">
    <property type="entry name" value="Ser/Thr_kinase_AS"/>
</dbReference>
<dbReference type="GO" id="GO:0005524">
    <property type="term" value="F:ATP binding"/>
    <property type="evidence" value="ECO:0007669"/>
    <property type="project" value="UniProtKB-KW"/>
</dbReference>
<reference evidence="4" key="1">
    <citation type="submission" date="2020-06" db="EMBL/GenBank/DDBJ databases">
        <authorList>
            <person name="Li T."/>
            <person name="Hu X."/>
            <person name="Zhang T."/>
            <person name="Song X."/>
            <person name="Zhang H."/>
            <person name="Dai N."/>
            <person name="Sheng W."/>
            <person name="Hou X."/>
            <person name="Wei L."/>
        </authorList>
    </citation>
    <scope>NUCLEOTIDE SEQUENCE</scope>
    <source>
        <strain evidence="4">KEN1</strain>
        <tissue evidence="4">Leaf</tissue>
    </source>
</reference>
<dbReference type="Gene3D" id="1.10.510.10">
    <property type="entry name" value="Transferase(Phosphotransferase) domain 1"/>
    <property type="match status" value="1"/>
</dbReference>
<dbReference type="PANTHER" id="PTHR27001:SF931">
    <property type="entry name" value="OS11G0664100 PROTEIN"/>
    <property type="match status" value="1"/>
</dbReference>
<comment type="caution">
    <text evidence="4">The sequence shown here is derived from an EMBL/GenBank/DDBJ whole genome shotgun (WGS) entry which is preliminary data.</text>
</comment>
<dbReference type="PANTHER" id="PTHR27001">
    <property type="entry name" value="OS01G0253100 PROTEIN"/>
    <property type="match status" value="1"/>
</dbReference>
<dbReference type="SUPFAM" id="SSF56112">
    <property type="entry name" value="Protein kinase-like (PK-like)"/>
    <property type="match status" value="1"/>
</dbReference>
<keyword evidence="2" id="KW-0067">ATP-binding</keyword>
<dbReference type="InterPro" id="IPR011009">
    <property type="entry name" value="Kinase-like_dom_sf"/>
</dbReference>
<evidence type="ECO:0000256" key="2">
    <source>
        <dbReference type="ARBA" id="ARBA00022840"/>
    </source>
</evidence>
<dbReference type="InterPro" id="IPR000719">
    <property type="entry name" value="Prot_kinase_dom"/>
</dbReference>
<accession>A0AAW2VEG5</accession>
<dbReference type="PROSITE" id="PS00108">
    <property type="entry name" value="PROTEIN_KINASE_ST"/>
    <property type="match status" value="1"/>
</dbReference>
<sequence length="202" mass="23216">MIPANNGYGLAAQLVAVKKTKFDVALTKMELQKQQFEVDVQKSYSDASYVEICAGDKCISFIRQYENEKDWLSRFDHPNIIKMIGYCFNESTHCIVLEYAAGGKLTRHIEDLDWSSTLSIIKKLASAIEYIHSSARGYLHADIKCDNILLMEDNEPKLCDFGTMMEEGRRAELAATFGYLDPEVLRRGEENFIFFYNLYFIE</sequence>